<protein>
    <submittedName>
        <fullName evidence="1">Uncharacterized protein</fullName>
    </submittedName>
</protein>
<dbReference type="AlphaFoldDB" id="A0A8S9R9R5"/>
<evidence type="ECO:0000313" key="2">
    <source>
        <dbReference type="Proteomes" id="UP000712600"/>
    </source>
</evidence>
<accession>A0A8S9R9R5</accession>
<sequence length="77" mass="8791">MKEEEHIPRIALNRPRSVGSGSRSIWGCRFVLEISGEAIAKAVAAEKRESGEGWKKEDAMRLFQPYFATNWTLPRRS</sequence>
<comment type="caution">
    <text evidence="1">The sequence shown here is derived from an EMBL/GenBank/DDBJ whole genome shotgun (WGS) entry which is preliminary data.</text>
</comment>
<dbReference type="Proteomes" id="UP000712600">
    <property type="component" value="Unassembled WGS sequence"/>
</dbReference>
<dbReference type="EMBL" id="QGKX02000996">
    <property type="protein sequence ID" value="KAF3560364.1"/>
    <property type="molecule type" value="Genomic_DNA"/>
</dbReference>
<name>A0A8S9R9R5_BRACR</name>
<evidence type="ECO:0000313" key="1">
    <source>
        <dbReference type="EMBL" id="KAF3560364.1"/>
    </source>
</evidence>
<gene>
    <name evidence="1" type="ORF">F2Q69_00016409</name>
</gene>
<organism evidence="1 2">
    <name type="scientific">Brassica cretica</name>
    <name type="common">Mustard</name>
    <dbReference type="NCBI Taxonomy" id="69181"/>
    <lineage>
        <taxon>Eukaryota</taxon>
        <taxon>Viridiplantae</taxon>
        <taxon>Streptophyta</taxon>
        <taxon>Embryophyta</taxon>
        <taxon>Tracheophyta</taxon>
        <taxon>Spermatophyta</taxon>
        <taxon>Magnoliopsida</taxon>
        <taxon>eudicotyledons</taxon>
        <taxon>Gunneridae</taxon>
        <taxon>Pentapetalae</taxon>
        <taxon>rosids</taxon>
        <taxon>malvids</taxon>
        <taxon>Brassicales</taxon>
        <taxon>Brassicaceae</taxon>
        <taxon>Brassiceae</taxon>
        <taxon>Brassica</taxon>
    </lineage>
</organism>
<proteinExistence type="predicted"/>
<reference evidence="1" key="1">
    <citation type="submission" date="2019-12" db="EMBL/GenBank/DDBJ databases">
        <title>Genome sequencing and annotation of Brassica cretica.</title>
        <authorList>
            <person name="Studholme D.J."/>
            <person name="Sarris P."/>
        </authorList>
    </citation>
    <scope>NUCLEOTIDE SEQUENCE</scope>
    <source>
        <strain evidence="1">PFS-109/04</strain>
        <tissue evidence="1">Leaf</tissue>
    </source>
</reference>